<gene>
    <name evidence="5" type="ORF">CONPUDRAFT_167370</name>
</gene>
<dbReference type="SUPFAM" id="SSF52540">
    <property type="entry name" value="P-loop containing nucleoside triphosphate hydrolases"/>
    <property type="match status" value="1"/>
</dbReference>
<keyword evidence="1" id="KW-0547">Nucleotide-binding</keyword>
<dbReference type="GO" id="GO:0003873">
    <property type="term" value="F:6-phosphofructo-2-kinase activity"/>
    <property type="evidence" value="ECO:0007669"/>
    <property type="project" value="InterPro"/>
</dbReference>
<dbReference type="GO" id="GO:0005524">
    <property type="term" value="F:ATP binding"/>
    <property type="evidence" value="ECO:0007669"/>
    <property type="project" value="UniProtKB-KW"/>
</dbReference>
<dbReference type="GO" id="GO:0004331">
    <property type="term" value="F:fructose-2,6-bisphosphate 2-phosphatase activity"/>
    <property type="evidence" value="ECO:0007669"/>
    <property type="project" value="TreeGrafter"/>
</dbReference>
<dbReference type="Proteomes" id="UP000053558">
    <property type="component" value="Unassembled WGS sequence"/>
</dbReference>
<comment type="caution">
    <text evidence="5">The sequence shown here is derived from an EMBL/GenBank/DDBJ whole genome shotgun (WGS) entry which is preliminary data.</text>
</comment>
<evidence type="ECO:0000313" key="5">
    <source>
        <dbReference type="EMBL" id="EIW78339.1"/>
    </source>
</evidence>
<feature type="compositionally biased region" description="Polar residues" evidence="3">
    <location>
        <begin position="521"/>
        <end position="531"/>
    </location>
</feature>
<dbReference type="Gene3D" id="3.40.50.300">
    <property type="entry name" value="P-loop containing nucleotide triphosphate hydrolases"/>
    <property type="match status" value="1"/>
</dbReference>
<dbReference type="InterPro" id="IPR013079">
    <property type="entry name" value="6Phosfructo_kin"/>
</dbReference>
<dbReference type="GO" id="GO:0005829">
    <property type="term" value="C:cytosol"/>
    <property type="evidence" value="ECO:0007669"/>
    <property type="project" value="TreeGrafter"/>
</dbReference>
<dbReference type="InterPro" id="IPR013078">
    <property type="entry name" value="His_Pase_superF_clade-1"/>
</dbReference>
<dbReference type="Pfam" id="PF01591">
    <property type="entry name" value="6PF2K"/>
    <property type="match status" value="1"/>
</dbReference>
<feature type="compositionally biased region" description="Basic and acidic residues" evidence="3">
    <location>
        <begin position="538"/>
        <end position="549"/>
    </location>
</feature>
<dbReference type="EMBL" id="JH711582">
    <property type="protein sequence ID" value="EIW78339.1"/>
    <property type="molecule type" value="Genomic_DNA"/>
</dbReference>
<dbReference type="Gene3D" id="3.40.50.1240">
    <property type="entry name" value="Phosphoglycerate mutase-like"/>
    <property type="match status" value="2"/>
</dbReference>
<dbReference type="FunFam" id="3.40.50.300:FF:001280">
    <property type="entry name" value="Related to 6-phosphofructo-2-kinase"/>
    <property type="match status" value="1"/>
</dbReference>
<evidence type="ECO:0000256" key="3">
    <source>
        <dbReference type="SAM" id="MobiDB-lite"/>
    </source>
</evidence>
<name>A0A5M3MGH7_CONPW</name>
<evidence type="ECO:0000256" key="2">
    <source>
        <dbReference type="ARBA" id="ARBA00022840"/>
    </source>
</evidence>
<dbReference type="InterPro" id="IPR029033">
    <property type="entry name" value="His_PPase_superfam"/>
</dbReference>
<dbReference type="OrthoDB" id="267323at2759"/>
<evidence type="ECO:0000256" key="1">
    <source>
        <dbReference type="ARBA" id="ARBA00022741"/>
    </source>
</evidence>
<dbReference type="SMART" id="SM00855">
    <property type="entry name" value="PGAM"/>
    <property type="match status" value="1"/>
</dbReference>
<dbReference type="SUPFAM" id="SSF53254">
    <property type="entry name" value="Phosphoglycerate mutase-like"/>
    <property type="match status" value="1"/>
</dbReference>
<proteinExistence type="predicted"/>
<keyword evidence="6" id="KW-1185">Reference proteome</keyword>
<keyword evidence="2" id="KW-0067">ATP-binding</keyword>
<keyword evidence="5" id="KW-0418">Kinase</keyword>
<dbReference type="Pfam" id="PF00300">
    <property type="entry name" value="His_Phos_1"/>
    <property type="match status" value="1"/>
</dbReference>
<protein>
    <submittedName>
        <fullName evidence="5">Bifunctional 6-phosphofructo-2-kinase fructose-2,6-bisphosphate 2-phosphatase</fullName>
    </submittedName>
</protein>
<dbReference type="RefSeq" id="XP_007771392.1">
    <property type="nucleotide sequence ID" value="XM_007773202.1"/>
</dbReference>
<dbReference type="InterPro" id="IPR027417">
    <property type="entry name" value="P-loop_NTPase"/>
</dbReference>
<dbReference type="InterPro" id="IPR003094">
    <property type="entry name" value="6Pfruct_kin"/>
</dbReference>
<organism evidence="5 6">
    <name type="scientific">Coniophora puteana (strain RWD-64-598)</name>
    <name type="common">Brown rot fungus</name>
    <dbReference type="NCBI Taxonomy" id="741705"/>
    <lineage>
        <taxon>Eukaryota</taxon>
        <taxon>Fungi</taxon>
        <taxon>Dikarya</taxon>
        <taxon>Basidiomycota</taxon>
        <taxon>Agaricomycotina</taxon>
        <taxon>Agaricomycetes</taxon>
        <taxon>Agaricomycetidae</taxon>
        <taxon>Boletales</taxon>
        <taxon>Coniophorineae</taxon>
        <taxon>Coniophoraceae</taxon>
        <taxon>Coniophora</taxon>
    </lineage>
</organism>
<dbReference type="PANTHER" id="PTHR10606">
    <property type="entry name" value="6-PHOSPHOFRUCTO-2-KINASE/FRUCTOSE-2,6-BISPHOSPHATASE"/>
    <property type="match status" value="1"/>
</dbReference>
<feature type="domain" description="6-phosphofructo-2-kinase" evidence="4">
    <location>
        <begin position="13"/>
        <end position="226"/>
    </location>
</feature>
<feature type="compositionally biased region" description="Basic and acidic residues" evidence="3">
    <location>
        <begin position="577"/>
        <end position="586"/>
    </location>
</feature>
<feature type="region of interest" description="Disordered" evidence="3">
    <location>
        <begin position="512"/>
        <end position="586"/>
    </location>
</feature>
<evidence type="ECO:0000313" key="6">
    <source>
        <dbReference type="Proteomes" id="UP000053558"/>
    </source>
</evidence>
<sequence length="586" mass="66068">MAAPLYTTASGLLFHAGKILILTVGLPARGKTHMSRALERYLRWMGIKTQVVSLGDYRRKTLGGAQKLPPDYFAVGEKSPETMRLRQTVSDGCEQLIWDFFMSGGQVVIYDANNGTRKARQSLAEKFDKEGIHVIMLESWCENNEIVESNIRNVKISSPDYRGWDPDKAVADYYERIRIREQAYETVEETTWPFIRIINVGEKIMVNKIRGYLQSRIVFFLMNIHNRFRMIYFARSGQSLIEHSYKADSDLSPAGWEYSERLKEFVTERRNNALEQRGYNPSERRLVIWTSTRRRAHHSAWPFLSTSKQEALLPSSPGYTSSPLSNVTSELPSESGTGPSGTPSRVPGDITHGRPQNAPGAPAMGRTFSETSVATVSTVDGSRSNVKVVEKPQMSEINPGVWDGLTPEQARKFYSEEWNRFVKDPYAFRAPRAESYHDLCVRLEPVLIELEREKEDLLIIGHSSVIRCLLAYLIGLPASEIPAIEIARGDLLEVVPTSYGVHTQAFHFWDGPGRRGDQLDGTESPSLTDTKGASADGEAVHSRKTRDESNFYENWAEDTQGKKTHSIHELGMVGHGENPRDSLEHV</sequence>
<dbReference type="PIRSF" id="PIRSF000709">
    <property type="entry name" value="6PFK_2-Ptase"/>
    <property type="match status" value="1"/>
</dbReference>
<dbReference type="AlphaFoldDB" id="A0A5M3MGH7"/>
<dbReference type="GeneID" id="19205752"/>
<keyword evidence="5" id="KW-0808">Transferase</keyword>
<dbReference type="OMA" id="VKTHVFH"/>
<feature type="compositionally biased region" description="Polar residues" evidence="3">
    <location>
        <begin position="317"/>
        <end position="331"/>
    </location>
</feature>
<feature type="compositionally biased region" description="Low complexity" evidence="3">
    <location>
        <begin position="332"/>
        <end position="348"/>
    </location>
</feature>
<accession>A0A5M3MGH7</accession>
<dbReference type="CDD" id="cd07067">
    <property type="entry name" value="HP_PGM_like"/>
    <property type="match status" value="1"/>
</dbReference>
<dbReference type="GO" id="GO:0006003">
    <property type="term" value="P:fructose 2,6-bisphosphate metabolic process"/>
    <property type="evidence" value="ECO:0007669"/>
    <property type="project" value="InterPro"/>
</dbReference>
<feature type="region of interest" description="Disordered" evidence="3">
    <location>
        <begin position="314"/>
        <end position="365"/>
    </location>
</feature>
<dbReference type="PRINTS" id="PR00991">
    <property type="entry name" value="6PFRUCTKNASE"/>
</dbReference>
<dbReference type="KEGG" id="cput:CONPUDRAFT_167370"/>
<reference evidence="6" key="1">
    <citation type="journal article" date="2012" name="Science">
        <title>The Paleozoic origin of enzymatic lignin decomposition reconstructed from 31 fungal genomes.</title>
        <authorList>
            <person name="Floudas D."/>
            <person name="Binder M."/>
            <person name="Riley R."/>
            <person name="Barry K."/>
            <person name="Blanchette R.A."/>
            <person name="Henrissat B."/>
            <person name="Martinez A.T."/>
            <person name="Otillar R."/>
            <person name="Spatafora J.W."/>
            <person name="Yadav J.S."/>
            <person name="Aerts A."/>
            <person name="Benoit I."/>
            <person name="Boyd A."/>
            <person name="Carlson A."/>
            <person name="Copeland A."/>
            <person name="Coutinho P.M."/>
            <person name="de Vries R.P."/>
            <person name="Ferreira P."/>
            <person name="Findley K."/>
            <person name="Foster B."/>
            <person name="Gaskell J."/>
            <person name="Glotzer D."/>
            <person name="Gorecki P."/>
            <person name="Heitman J."/>
            <person name="Hesse C."/>
            <person name="Hori C."/>
            <person name="Igarashi K."/>
            <person name="Jurgens J.A."/>
            <person name="Kallen N."/>
            <person name="Kersten P."/>
            <person name="Kohler A."/>
            <person name="Kuees U."/>
            <person name="Kumar T.K.A."/>
            <person name="Kuo A."/>
            <person name="LaButti K."/>
            <person name="Larrondo L.F."/>
            <person name="Lindquist E."/>
            <person name="Ling A."/>
            <person name="Lombard V."/>
            <person name="Lucas S."/>
            <person name="Lundell T."/>
            <person name="Martin R."/>
            <person name="McLaughlin D.J."/>
            <person name="Morgenstern I."/>
            <person name="Morin E."/>
            <person name="Murat C."/>
            <person name="Nagy L.G."/>
            <person name="Nolan M."/>
            <person name="Ohm R.A."/>
            <person name="Patyshakuliyeva A."/>
            <person name="Rokas A."/>
            <person name="Ruiz-Duenas F.J."/>
            <person name="Sabat G."/>
            <person name="Salamov A."/>
            <person name="Samejima M."/>
            <person name="Schmutz J."/>
            <person name="Slot J.C."/>
            <person name="St John F."/>
            <person name="Stenlid J."/>
            <person name="Sun H."/>
            <person name="Sun S."/>
            <person name="Syed K."/>
            <person name="Tsang A."/>
            <person name="Wiebenga A."/>
            <person name="Young D."/>
            <person name="Pisabarro A."/>
            <person name="Eastwood D.C."/>
            <person name="Martin F."/>
            <person name="Cullen D."/>
            <person name="Grigoriev I.V."/>
            <person name="Hibbett D.S."/>
        </authorList>
    </citation>
    <scope>NUCLEOTIDE SEQUENCE [LARGE SCALE GENOMIC DNA]</scope>
    <source>
        <strain evidence="6">RWD-64-598 SS2</strain>
    </source>
</reference>
<dbReference type="PANTHER" id="PTHR10606:SF39">
    <property type="entry name" value="6-PHOSPHOFRUCTO-2-KINASE_FRUCTOSE-2,6-BISPHOSPHATASE YLR345W-RELATED"/>
    <property type="match status" value="1"/>
</dbReference>
<evidence type="ECO:0000259" key="4">
    <source>
        <dbReference type="Pfam" id="PF01591"/>
    </source>
</evidence>
<dbReference type="GO" id="GO:0006000">
    <property type="term" value="P:fructose metabolic process"/>
    <property type="evidence" value="ECO:0007669"/>
    <property type="project" value="InterPro"/>
</dbReference>